<dbReference type="NCBIfam" id="TIGR02580">
    <property type="entry name" value="cas_RAMP_Cmr4"/>
    <property type="match status" value="1"/>
</dbReference>
<name>A0ABN1JK12_9CLOT</name>
<sequence>MQENDFDLVLYKTLTALHIGKTQSSYEVDCPIIREEHTKYPLIPSSTFKGILRKENNSLNEKEIYGDKTGNSIGKMIITDGELLIFPVRSFKNRYFFITCPYILDRFLEEYKIFVKEETIKTSNSIYKEEEIEIESMKVKTIIPNKIHEITLDFIKKNLCNIDVGQAVKLNEIKIVDNATFKFFVTMCTEKRTRIRINEKGMVEDGALFTEEYVPINSVFYNFINRYGTTKKKVIDKIIQIGGNKSLGCGFLQVDIRGGEKDGRRYK</sequence>
<keyword evidence="1" id="KW-0051">Antiviral defense</keyword>
<organism evidence="3 4">
    <name type="scientific">Clostridium oceanicum</name>
    <dbReference type="NCBI Taxonomy" id="1543"/>
    <lineage>
        <taxon>Bacteria</taxon>
        <taxon>Bacillati</taxon>
        <taxon>Bacillota</taxon>
        <taxon>Clostridia</taxon>
        <taxon>Eubacteriales</taxon>
        <taxon>Clostridiaceae</taxon>
        <taxon>Clostridium</taxon>
    </lineage>
</organism>
<dbReference type="EMBL" id="BAAACG010000010">
    <property type="protein sequence ID" value="GAA0741476.1"/>
    <property type="molecule type" value="Genomic_DNA"/>
</dbReference>
<accession>A0ABN1JK12</accession>
<dbReference type="Pfam" id="PF03787">
    <property type="entry name" value="RAMPs"/>
    <property type="match status" value="1"/>
</dbReference>
<dbReference type="PANTHER" id="PTHR36700:SF1">
    <property type="entry name" value="CRISPR SYSTEM CMR SUBUNIT CMR4"/>
    <property type="match status" value="1"/>
</dbReference>
<comment type="caution">
    <text evidence="3">The sequence shown here is derived from an EMBL/GenBank/DDBJ whole genome shotgun (WGS) entry which is preliminary data.</text>
</comment>
<dbReference type="PANTHER" id="PTHR36700">
    <property type="entry name" value="CRISPR SYSTEM CMR SUBUNIT CMR4"/>
    <property type="match status" value="1"/>
</dbReference>
<dbReference type="Proteomes" id="UP001501510">
    <property type="component" value="Unassembled WGS sequence"/>
</dbReference>
<dbReference type="InterPro" id="IPR013410">
    <property type="entry name" value="CRISPR-assoc_RAMP_Cmr4"/>
</dbReference>
<evidence type="ECO:0000256" key="1">
    <source>
        <dbReference type="ARBA" id="ARBA00023118"/>
    </source>
</evidence>
<evidence type="ECO:0000313" key="4">
    <source>
        <dbReference type="Proteomes" id="UP001501510"/>
    </source>
</evidence>
<proteinExistence type="predicted"/>
<evidence type="ECO:0000259" key="2">
    <source>
        <dbReference type="Pfam" id="PF03787"/>
    </source>
</evidence>
<feature type="domain" description="CRISPR type III-associated protein" evidence="2">
    <location>
        <begin position="12"/>
        <end position="252"/>
    </location>
</feature>
<protein>
    <submittedName>
        <fullName evidence="3">Type III-B CRISPR module RAMP protein Cmr4</fullName>
    </submittedName>
</protein>
<gene>
    <name evidence="3" type="primary">cmr4</name>
    <name evidence="3" type="ORF">GCM10008906_22640</name>
</gene>
<keyword evidence="4" id="KW-1185">Reference proteome</keyword>
<reference evidence="3 4" key="1">
    <citation type="journal article" date="2019" name="Int. J. Syst. Evol. Microbiol.">
        <title>The Global Catalogue of Microorganisms (GCM) 10K type strain sequencing project: providing services to taxonomists for standard genome sequencing and annotation.</title>
        <authorList>
            <consortium name="The Broad Institute Genomics Platform"/>
            <consortium name="The Broad Institute Genome Sequencing Center for Infectious Disease"/>
            <person name="Wu L."/>
            <person name="Ma J."/>
        </authorList>
    </citation>
    <scope>NUCLEOTIDE SEQUENCE [LARGE SCALE GENOMIC DNA]</scope>
    <source>
        <strain evidence="3 4">JCM 1407</strain>
    </source>
</reference>
<evidence type="ECO:0000313" key="3">
    <source>
        <dbReference type="EMBL" id="GAA0741476.1"/>
    </source>
</evidence>
<dbReference type="InterPro" id="IPR005537">
    <property type="entry name" value="RAMP_III_fam"/>
</dbReference>
<dbReference type="RefSeq" id="WP_343761698.1">
    <property type="nucleotide sequence ID" value="NZ_BAAACG010000010.1"/>
</dbReference>